<dbReference type="EMBL" id="CM034400">
    <property type="protein sequence ID" value="KAJ0175933.1"/>
    <property type="molecule type" value="Genomic_DNA"/>
</dbReference>
<name>A0ACC1CX71_9NEOP</name>
<evidence type="ECO:0000313" key="1">
    <source>
        <dbReference type="EMBL" id="KAJ0175933.1"/>
    </source>
</evidence>
<organism evidence="1 2">
    <name type="scientific">Dendrolimus kikuchii</name>
    <dbReference type="NCBI Taxonomy" id="765133"/>
    <lineage>
        <taxon>Eukaryota</taxon>
        <taxon>Metazoa</taxon>
        <taxon>Ecdysozoa</taxon>
        <taxon>Arthropoda</taxon>
        <taxon>Hexapoda</taxon>
        <taxon>Insecta</taxon>
        <taxon>Pterygota</taxon>
        <taxon>Neoptera</taxon>
        <taxon>Endopterygota</taxon>
        <taxon>Lepidoptera</taxon>
        <taxon>Glossata</taxon>
        <taxon>Ditrysia</taxon>
        <taxon>Bombycoidea</taxon>
        <taxon>Lasiocampidae</taxon>
        <taxon>Dendrolimus</taxon>
    </lineage>
</organism>
<gene>
    <name evidence="1" type="ORF">K1T71_008107</name>
</gene>
<sequence length="399" mass="43730">TKLKPKMNSVLLLLAALVALGAATNVDFTKCDDVNANACKINKVWIAECNPLNGITCELFQNSEASIKVDFTPRFRTSKMACELYYKNGTQYIPFSLWHTSSQLDIRHSTKFATKASFASDLYIDESIPMGNYAIKWEIWNKDFYSHICCFKANVTISNKQELFREETPEASLGHLTKLDPKMYSLFLLFAALAALGAATDINFTKCDDVDRDICKVNQVRIEPCGTRKKNRCEVFQNDTETLNFDFTPNFVATTLKSQVSWADKPFNIEPDDACTLTSCPTEVGKQQTFNYSLFINQALPEGSYTIKWKVWNAPPVAGAGRGIRPAGPKRADGGRPRPRADLRRGADGAGPSSLVLDAAVAAGVKKSSSVDDDRGVETGVAGPAGGGCACLRLLMLSA</sequence>
<accession>A0ACC1CX71</accession>
<dbReference type="Proteomes" id="UP000824533">
    <property type="component" value="Linkage Group LG14"/>
</dbReference>
<reference evidence="1 2" key="1">
    <citation type="journal article" date="2021" name="Front. Genet.">
        <title>Chromosome-Level Genome Assembly Reveals Significant Gene Expansion in the Toll and IMD Signaling Pathways of Dendrolimus kikuchii.</title>
        <authorList>
            <person name="Zhou J."/>
            <person name="Wu P."/>
            <person name="Xiong Z."/>
            <person name="Liu N."/>
            <person name="Zhao N."/>
            <person name="Ji M."/>
            <person name="Qiu Y."/>
            <person name="Yang B."/>
        </authorList>
    </citation>
    <scope>NUCLEOTIDE SEQUENCE [LARGE SCALE GENOMIC DNA]</scope>
    <source>
        <strain evidence="1">Ann1</strain>
    </source>
</reference>
<protein>
    <submittedName>
        <fullName evidence="1">Uncharacterized protein</fullName>
    </submittedName>
</protein>
<keyword evidence="2" id="KW-1185">Reference proteome</keyword>
<proteinExistence type="predicted"/>
<comment type="caution">
    <text evidence="1">The sequence shown here is derived from an EMBL/GenBank/DDBJ whole genome shotgun (WGS) entry which is preliminary data.</text>
</comment>
<evidence type="ECO:0000313" key="2">
    <source>
        <dbReference type="Proteomes" id="UP000824533"/>
    </source>
</evidence>
<feature type="non-terminal residue" evidence="1">
    <location>
        <position position="1"/>
    </location>
</feature>